<evidence type="ECO:0000313" key="2">
    <source>
        <dbReference type="EMBL" id="KAJ1170717.1"/>
    </source>
</evidence>
<organism evidence="2 3">
    <name type="scientific">Pleurodeles waltl</name>
    <name type="common">Iberian ribbed newt</name>
    <dbReference type="NCBI Taxonomy" id="8319"/>
    <lineage>
        <taxon>Eukaryota</taxon>
        <taxon>Metazoa</taxon>
        <taxon>Chordata</taxon>
        <taxon>Craniata</taxon>
        <taxon>Vertebrata</taxon>
        <taxon>Euteleostomi</taxon>
        <taxon>Amphibia</taxon>
        <taxon>Batrachia</taxon>
        <taxon>Caudata</taxon>
        <taxon>Salamandroidea</taxon>
        <taxon>Salamandridae</taxon>
        <taxon>Pleurodelinae</taxon>
        <taxon>Pleurodeles</taxon>
    </lineage>
</organism>
<feature type="compositionally biased region" description="Gly residues" evidence="1">
    <location>
        <begin position="1"/>
        <end position="12"/>
    </location>
</feature>
<name>A0AAV7T427_PLEWA</name>
<protein>
    <submittedName>
        <fullName evidence="2">Uncharacterized protein</fullName>
    </submittedName>
</protein>
<dbReference type="AlphaFoldDB" id="A0AAV7T427"/>
<reference evidence="2" key="1">
    <citation type="journal article" date="2022" name="bioRxiv">
        <title>Sequencing and chromosome-scale assembly of the giantPleurodeles waltlgenome.</title>
        <authorList>
            <person name="Brown T."/>
            <person name="Elewa A."/>
            <person name="Iarovenko S."/>
            <person name="Subramanian E."/>
            <person name="Araus A.J."/>
            <person name="Petzold A."/>
            <person name="Susuki M."/>
            <person name="Suzuki K.-i.T."/>
            <person name="Hayashi T."/>
            <person name="Toyoda A."/>
            <person name="Oliveira C."/>
            <person name="Osipova E."/>
            <person name="Leigh N.D."/>
            <person name="Simon A."/>
            <person name="Yun M.H."/>
        </authorList>
    </citation>
    <scope>NUCLEOTIDE SEQUENCE</scope>
    <source>
        <strain evidence="2">20211129_DDA</strain>
        <tissue evidence="2">Liver</tissue>
    </source>
</reference>
<feature type="region of interest" description="Disordered" evidence="1">
    <location>
        <begin position="1"/>
        <end position="70"/>
    </location>
</feature>
<dbReference type="EMBL" id="JANPWB010000007">
    <property type="protein sequence ID" value="KAJ1170717.1"/>
    <property type="molecule type" value="Genomic_DNA"/>
</dbReference>
<dbReference type="Proteomes" id="UP001066276">
    <property type="component" value="Chromosome 4_1"/>
</dbReference>
<evidence type="ECO:0000256" key="1">
    <source>
        <dbReference type="SAM" id="MobiDB-lite"/>
    </source>
</evidence>
<gene>
    <name evidence="2" type="ORF">NDU88_002590</name>
</gene>
<proteinExistence type="predicted"/>
<comment type="caution">
    <text evidence="2">The sequence shown here is derived from an EMBL/GenBank/DDBJ whole genome shotgun (WGS) entry which is preliminary data.</text>
</comment>
<sequence length="70" mass="7377">MLGPGRGRGSGSGTAAQQTRGDNVRKPRPLGVRLSMRQGARGIGPGRGRPRWGESHMLGGRVLQGRGCQE</sequence>
<accession>A0AAV7T427</accession>
<evidence type="ECO:0000313" key="3">
    <source>
        <dbReference type="Proteomes" id="UP001066276"/>
    </source>
</evidence>
<keyword evidence="3" id="KW-1185">Reference proteome</keyword>